<feature type="compositionally biased region" description="Basic residues" evidence="8">
    <location>
        <begin position="37"/>
        <end position="46"/>
    </location>
</feature>
<keyword evidence="5" id="KW-0507">mRNA processing</keyword>
<dbReference type="Pfam" id="PF08648">
    <property type="entry name" value="SNRNP27"/>
    <property type="match status" value="1"/>
</dbReference>
<evidence type="ECO:0000256" key="3">
    <source>
        <dbReference type="ARBA" id="ARBA00008218"/>
    </source>
</evidence>
<comment type="caution">
    <text evidence="10">The sequence shown here is derived from an EMBL/GenBank/DDBJ whole genome shotgun (WGS) entry which is preliminary data.</text>
</comment>
<keyword evidence="11" id="KW-1185">Reference proteome</keyword>
<protein>
    <recommendedName>
        <fullName evidence="9">U4/U6.U5 small nuclear ribonucleoprotein 27kDa protein domain-containing protein</fullName>
    </recommendedName>
</protein>
<feature type="region of interest" description="Disordered" evidence="8">
    <location>
        <begin position="157"/>
        <end position="176"/>
    </location>
</feature>
<name>A0ABR2WW67_9FUNG</name>
<comment type="function">
    <text evidence="1">May play a role in mRNA splicing.</text>
</comment>
<dbReference type="InterPro" id="IPR013957">
    <property type="entry name" value="SNRNP27"/>
</dbReference>
<dbReference type="EMBL" id="JASJQH010000234">
    <property type="protein sequence ID" value="KAK9765716.1"/>
    <property type="molecule type" value="Genomic_DNA"/>
</dbReference>
<feature type="region of interest" description="Disordered" evidence="8">
    <location>
        <begin position="1"/>
        <end position="143"/>
    </location>
</feature>
<organism evidence="10 11">
    <name type="scientific">Basidiobolus ranarum</name>
    <dbReference type="NCBI Taxonomy" id="34480"/>
    <lineage>
        <taxon>Eukaryota</taxon>
        <taxon>Fungi</taxon>
        <taxon>Fungi incertae sedis</taxon>
        <taxon>Zoopagomycota</taxon>
        <taxon>Entomophthoromycotina</taxon>
        <taxon>Basidiobolomycetes</taxon>
        <taxon>Basidiobolales</taxon>
        <taxon>Basidiobolaceae</taxon>
        <taxon>Basidiobolus</taxon>
    </lineage>
</organism>
<evidence type="ECO:0000256" key="7">
    <source>
        <dbReference type="ARBA" id="ARBA00023242"/>
    </source>
</evidence>
<comment type="subcellular location">
    <subcellularLocation>
        <location evidence="2">Nucleus</location>
    </subcellularLocation>
</comment>
<dbReference type="PANTHER" id="PTHR31077">
    <property type="entry name" value="U4/U6.U5 SMALL NUCLEAR RIBONUCLEOPROTEIN 27 KDA PROTEIN"/>
    <property type="match status" value="1"/>
</dbReference>
<evidence type="ECO:0000256" key="5">
    <source>
        <dbReference type="ARBA" id="ARBA00022664"/>
    </source>
</evidence>
<evidence type="ECO:0000313" key="10">
    <source>
        <dbReference type="EMBL" id="KAK9765716.1"/>
    </source>
</evidence>
<reference evidence="10 11" key="1">
    <citation type="submission" date="2023-04" db="EMBL/GenBank/DDBJ databases">
        <title>Genome of Basidiobolus ranarum AG-B5.</title>
        <authorList>
            <person name="Stajich J.E."/>
            <person name="Carter-House D."/>
            <person name="Gryganskyi A."/>
        </authorList>
    </citation>
    <scope>NUCLEOTIDE SEQUENCE [LARGE SCALE GENOMIC DNA]</scope>
    <source>
        <strain evidence="10 11">AG-B5</strain>
    </source>
</reference>
<dbReference type="PANTHER" id="PTHR31077:SF1">
    <property type="entry name" value="U4_U6.U5 SMALL NUCLEAR RIBONUCLEOPROTEIN 27 KDA PROTEIN"/>
    <property type="match status" value="1"/>
</dbReference>
<accession>A0ABR2WW67</accession>
<dbReference type="Proteomes" id="UP001479436">
    <property type="component" value="Unassembled WGS sequence"/>
</dbReference>
<evidence type="ECO:0000313" key="11">
    <source>
        <dbReference type="Proteomes" id="UP001479436"/>
    </source>
</evidence>
<evidence type="ECO:0000256" key="8">
    <source>
        <dbReference type="SAM" id="MobiDB-lite"/>
    </source>
</evidence>
<keyword evidence="6" id="KW-0508">mRNA splicing</keyword>
<gene>
    <name evidence="10" type="ORF">K7432_005738</name>
</gene>
<sequence>MGRSRSRSPSVDYRSNRTRSSGEYRDRDHPEEDRYRSRSPIRRRGSRSPDRRGRSRSPNKRYRSRSPRRYRSRSRERRRRSRSSDRRRRVSRSPSRRHRSPERRKHESKTRSNEHRDSRETKPKAPSVKSPEPEASTEVEMDDEQKMMALMGIGGFTSTKGKHVAGNDTGAADIKKQRQYRQYMNRRGGFNRPLDKIA</sequence>
<evidence type="ECO:0000256" key="1">
    <source>
        <dbReference type="ARBA" id="ARBA00003632"/>
    </source>
</evidence>
<evidence type="ECO:0000256" key="2">
    <source>
        <dbReference type="ARBA" id="ARBA00004123"/>
    </source>
</evidence>
<keyword evidence="7" id="KW-0539">Nucleus</keyword>
<comment type="subunit">
    <text evidence="4">Part of a tri-snRNP complex.</text>
</comment>
<evidence type="ECO:0000256" key="6">
    <source>
        <dbReference type="ARBA" id="ARBA00023187"/>
    </source>
</evidence>
<comment type="similarity">
    <text evidence="3">Belongs to the SNUT3 family.</text>
</comment>
<feature type="compositionally biased region" description="Basic and acidic residues" evidence="8">
    <location>
        <begin position="109"/>
        <end position="123"/>
    </location>
</feature>
<evidence type="ECO:0000256" key="4">
    <source>
        <dbReference type="ARBA" id="ARBA00011825"/>
    </source>
</evidence>
<feature type="compositionally biased region" description="Basic and acidic residues" evidence="8">
    <location>
        <begin position="20"/>
        <end position="36"/>
    </location>
</feature>
<feature type="compositionally biased region" description="Basic residues" evidence="8">
    <location>
        <begin position="53"/>
        <end position="108"/>
    </location>
</feature>
<proteinExistence type="inferred from homology"/>
<feature type="domain" description="U4/U6.U5 small nuclear ribonucleoprotein 27kDa protein" evidence="9">
    <location>
        <begin position="142"/>
        <end position="197"/>
    </location>
</feature>
<evidence type="ECO:0000259" key="9">
    <source>
        <dbReference type="Pfam" id="PF08648"/>
    </source>
</evidence>